<evidence type="ECO:0000313" key="2">
    <source>
        <dbReference type="EMBL" id="MQM01780.1"/>
    </source>
</evidence>
<feature type="non-terminal residue" evidence="2">
    <location>
        <position position="625"/>
    </location>
</feature>
<name>A0A843WFS5_COLES</name>
<proteinExistence type="predicted"/>
<keyword evidence="3" id="KW-1185">Reference proteome</keyword>
<feature type="compositionally biased region" description="Low complexity" evidence="1">
    <location>
        <begin position="334"/>
        <end position="345"/>
    </location>
</feature>
<accession>A0A843WFS5</accession>
<evidence type="ECO:0000313" key="3">
    <source>
        <dbReference type="Proteomes" id="UP000652761"/>
    </source>
</evidence>
<reference evidence="2" key="1">
    <citation type="submission" date="2017-07" db="EMBL/GenBank/DDBJ databases">
        <title>Taro Niue Genome Assembly and Annotation.</title>
        <authorList>
            <person name="Atibalentja N."/>
            <person name="Keating K."/>
            <person name="Fields C.J."/>
        </authorList>
    </citation>
    <scope>NUCLEOTIDE SEQUENCE</scope>
    <source>
        <strain evidence="2">Niue_2</strain>
        <tissue evidence="2">Leaf</tissue>
    </source>
</reference>
<dbReference type="AlphaFoldDB" id="A0A843WFS5"/>
<gene>
    <name evidence="2" type="ORF">Taro_034539</name>
</gene>
<feature type="region of interest" description="Disordered" evidence="1">
    <location>
        <begin position="601"/>
        <end position="625"/>
    </location>
</feature>
<dbReference type="Gene3D" id="1.10.287.1490">
    <property type="match status" value="1"/>
</dbReference>
<feature type="compositionally biased region" description="Polar residues" evidence="1">
    <location>
        <begin position="136"/>
        <end position="150"/>
    </location>
</feature>
<sequence length="625" mass="70395">VAKNGPPSVDRFCYFGIMKPLEPLQILSGKAPTVDEASSSTYCWWSHFLSDYGYAPDVSLSTELPPKSFTNEAIGCAGPLECLPFIENASTFQDIWDAMEKASRACRVEFDQLVSVPSFSSMSTAIPVSGIAKGRSANSPLGVPSSSRSIRANRGGVIDSTLPRGPSTSGTVGRLKVQMQMIRKLQMIIILCLGILHPYLVENTRLLPEQLKCFHLRPGKIETLKHWIGFPVGQYPPSATVEEYVPVAVGNSLLESQFPKVPWISSRRFSRKGETIPYFAPESGSSLPFLEDTRDPFQEMHAHSAFQVGDTTGDEHAFQGFPLPLDPEIEERNSSLGTSSQSSDSGRVRAVVRAEDLPSIEADEVRRFHATTAWEPYNREIQALETDVYSLTSEVNELGSRVDETQKRQKTWELEATEKTNRVAILQREIGDLRSSADRKVKQARDVLMQEAALSEQRSKLRRFISSKVNRIEKLKRKKPRFDQRIHVLAHGIAQGLPYRISASSREGQREEISKRSRRDLGYFFNPRIQYKDNVHNDGEVMRGIMNVITRLARTMNERLDAMAEVERYKMKLGIYGGYDMTYVLKDSLHDMRIIQHHPNNNKEVKGKHNNNMGDMKANKGKQGM</sequence>
<feature type="non-terminal residue" evidence="2">
    <location>
        <position position="1"/>
    </location>
</feature>
<dbReference type="Proteomes" id="UP000652761">
    <property type="component" value="Unassembled WGS sequence"/>
</dbReference>
<protein>
    <submittedName>
        <fullName evidence="2">Uncharacterized protein</fullName>
    </submittedName>
</protein>
<feature type="region of interest" description="Disordered" evidence="1">
    <location>
        <begin position="325"/>
        <end position="348"/>
    </location>
</feature>
<dbReference type="EMBL" id="NMUH01002732">
    <property type="protein sequence ID" value="MQM01780.1"/>
    <property type="molecule type" value="Genomic_DNA"/>
</dbReference>
<comment type="caution">
    <text evidence="2">The sequence shown here is derived from an EMBL/GenBank/DDBJ whole genome shotgun (WGS) entry which is preliminary data.</text>
</comment>
<evidence type="ECO:0000256" key="1">
    <source>
        <dbReference type="SAM" id="MobiDB-lite"/>
    </source>
</evidence>
<organism evidence="2 3">
    <name type="scientific">Colocasia esculenta</name>
    <name type="common">Wild taro</name>
    <name type="synonym">Arum esculentum</name>
    <dbReference type="NCBI Taxonomy" id="4460"/>
    <lineage>
        <taxon>Eukaryota</taxon>
        <taxon>Viridiplantae</taxon>
        <taxon>Streptophyta</taxon>
        <taxon>Embryophyta</taxon>
        <taxon>Tracheophyta</taxon>
        <taxon>Spermatophyta</taxon>
        <taxon>Magnoliopsida</taxon>
        <taxon>Liliopsida</taxon>
        <taxon>Araceae</taxon>
        <taxon>Aroideae</taxon>
        <taxon>Colocasieae</taxon>
        <taxon>Colocasia</taxon>
    </lineage>
</organism>
<feature type="region of interest" description="Disordered" evidence="1">
    <location>
        <begin position="136"/>
        <end position="171"/>
    </location>
</feature>
<dbReference type="OrthoDB" id="2012664at2759"/>